<dbReference type="EMBL" id="JBBDGM010000001">
    <property type="protein sequence ID" value="MEJ1086895.1"/>
    <property type="molecule type" value="Genomic_DNA"/>
</dbReference>
<evidence type="ECO:0000313" key="3">
    <source>
        <dbReference type="Proteomes" id="UP001371224"/>
    </source>
</evidence>
<proteinExistence type="predicted"/>
<organism evidence="2 3">
    <name type="scientific">Microbacterium bandirmense</name>
    <dbReference type="NCBI Taxonomy" id="3122050"/>
    <lineage>
        <taxon>Bacteria</taxon>
        <taxon>Bacillati</taxon>
        <taxon>Actinomycetota</taxon>
        <taxon>Actinomycetes</taxon>
        <taxon>Micrococcales</taxon>
        <taxon>Microbacteriaceae</taxon>
        <taxon>Microbacterium</taxon>
    </lineage>
</organism>
<dbReference type="RefSeq" id="WP_337330575.1">
    <property type="nucleotide sequence ID" value="NZ_JBBDGM010000001.1"/>
</dbReference>
<comment type="caution">
    <text evidence="2">The sequence shown here is derived from an EMBL/GenBank/DDBJ whole genome shotgun (WGS) entry which is preliminary data.</text>
</comment>
<keyword evidence="3" id="KW-1185">Reference proteome</keyword>
<evidence type="ECO:0008006" key="4">
    <source>
        <dbReference type="Google" id="ProtNLM"/>
    </source>
</evidence>
<accession>A0ABU8L766</accession>
<sequence>MSVSLLLIPAALAVAGVVGGIGVAGVQSQSGTDASQKSGKSAPGREIPADETVTPLQVQTRMKNAGLLASALHDLGATSIDTVDGELTAVVDDLSLRMTRDADGIWTAHVTGTDGREADVSDATALMTRIDGAYARRVQQEVAARIRARAADAGFELVSESRQSDDSVTMVLSVRSGLS</sequence>
<protein>
    <recommendedName>
        <fullName evidence="4">DUF1257 domain-containing protein</fullName>
    </recommendedName>
</protein>
<gene>
    <name evidence="2" type="ORF">WDU99_01035</name>
</gene>
<feature type="region of interest" description="Disordered" evidence="1">
    <location>
        <begin position="27"/>
        <end position="53"/>
    </location>
</feature>
<reference evidence="2 3" key="1">
    <citation type="submission" date="2024-02" db="EMBL/GenBank/DDBJ databases">
        <authorList>
            <person name="Saticioglu I.B."/>
        </authorList>
    </citation>
    <scope>NUCLEOTIDE SEQUENCE [LARGE SCALE GENOMIC DNA]</scope>
    <source>
        <strain evidence="2 3">Mu-80</strain>
    </source>
</reference>
<name>A0ABU8L766_9MICO</name>
<evidence type="ECO:0000256" key="1">
    <source>
        <dbReference type="SAM" id="MobiDB-lite"/>
    </source>
</evidence>
<evidence type="ECO:0000313" key="2">
    <source>
        <dbReference type="EMBL" id="MEJ1086895.1"/>
    </source>
</evidence>
<dbReference type="Proteomes" id="UP001371224">
    <property type="component" value="Unassembled WGS sequence"/>
</dbReference>